<accession>A0A249Y2J6</accession>
<protein>
    <submittedName>
        <fullName evidence="1">Uncharacterized protein</fullName>
    </submittedName>
</protein>
<organism evidence="1 2">
    <name type="scientific">Serratia phage 2050H1</name>
    <dbReference type="NCBI Taxonomy" id="2024250"/>
    <lineage>
        <taxon>Viruses</taxon>
        <taxon>Duplodnaviria</taxon>
        <taxon>Heunggongvirae</taxon>
        <taxon>Uroviricota</taxon>
        <taxon>Caudoviricetes</taxon>
        <taxon>Pantevenvirales</taxon>
        <taxon>Ackermannviridae</taxon>
        <taxon>Miltonvirus</taxon>
        <taxon>Miltonvirus MAM1</taxon>
    </lineage>
</organism>
<name>A0A249Y2J6_9CAUD</name>
<dbReference type="Proteomes" id="UP000224362">
    <property type="component" value="Segment"/>
</dbReference>
<dbReference type="EMBL" id="MF285619">
    <property type="protein sequence ID" value="ASZ78882.1"/>
    <property type="molecule type" value="Genomic_DNA"/>
</dbReference>
<sequence length="255" mass="28349">MKPDSYRFSLTAAQIEQLLLSIGNKLDASNIEYDYTVGGPPGTVSAASAVKNMWLKLNEMVTGEGLKDAINSAGDSHVFTDYYKSLLDRDTWKFVGSPADYLARDEIDTSQFTGGEVILVQSNRSGNPEFQFWKRTPVPGGDPVFGWAVIDNRGGQDVDVTFPIIGTNLLKKIPKSMFHMVEIRIHAFRPQTGEWQDVNGKLGYRGDDVFFSLTNKVQLADLIEYSFDHNATDMLINVTTLAPDIKCYLSVITGY</sequence>
<gene>
    <name evidence="1" type="ORF">2050H1_116</name>
</gene>
<evidence type="ECO:0000313" key="2">
    <source>
        <dbReference type="Proteomes" id="UP000224362"/>
    </source>
</evidence>
<proteinExistence type="predicted"/>
<evidence type="ECO:0000313" key="1">
    <source>
        <dbReference type="EMBL" id="ASZ78882.1"/>
    </source>
</evidence>
<reference evidence="1 2" key="1">
    <citation type="submission" date="2017-06" db="EMBL/GenBank/DDBJ databases">
        <authorList>
            <person name="Kim H.J."/>
            <person name="Triplett B.A."/>
        </authorList>
    </citation>
    <scope>NUCLEOTIDE SEQUENCE [LARGE SCALE GENOMIC DNA]</scope>
</reference>